<evidence type="ECO:0000256" key="9">
    <source>
        <dbReference type="ARBA" id="ARBA00025772"/>
    </source>
</evidence>
<evidence type="ECO:0000313" key="14">
    <source>
        <dbReference type="Proteomes" id="UP001164737"/>
    </source>
</evidence>
<keyword evidence="3" id="KW-1003">Cell membrane</keyword>
<gene>
    <name evidence="13" type="ORF">OEG85_09040</name>
</gene>
<dbReference type="SUPFAM" id="SSF54523">
    <property type="entry name" value="Pili subunits"/>
    <property type="match status" value="1"/>
</dbReference>
<accession>A0AA47IE78</accession>
<evidence type="ECO:0000256" key="11">
    <source>
        <dbReference type="SAM" id="Phobius"/>
    </source>
</evidence>
<keyword evidence="8 11" id="KW-0472">Membrane</keyword>
<protein>
    <recommendedName>
        <fullName evidence="2">Type II secretion system protein H</fullName>
    </recommendedName>
    <alternativeName>
        <fullName evidence="10">General secretion pathway protein H</fullName>
    </alternativeName>
</protein>
<sequence>MEKLLHQSGISLLEVVITTAVLAMLASIAWPSFTDLRQTQHVRATIFELTATLAMARSTSISRGTPVALCPSSPVQGCIESNNWTGGWLVYSDPDGNRSPDSGDDVISTAALKPSSQLQIRTTSGRKQVRYGPLGRALGSNLTFHICSQGLLRGEVVVNTAGRPRSRLLEKSEACPT</sequence>
<feature type="domain" description="General secretion pathway GspH" evidence="12">
    <location>
        <begin position="48"/>
        <end position="162"/>
    </location>
</feature>
<name>A0AA47IE78_9XANT</name>
<evidence type="ECO:0000256" key="3">
    <source>
        <dbReference type="ARBA" id="ARBA00022475"/>
    </source>
</evidence>
<feature type="transmembrane region" description="Helical" evidence="11">
    <location>
        <begin position="12"/>
        <end position="33"/>
    </location>
</feature>
<keyword evidence="5" id="KW-0997">Cell inner membrane</keyword>
<evidence type="ECO:0000256" key="8">
    <source>
        <dbReference type="ARBA" id="ARBA00023136"/>
    </source>
</evidence>
<evidence type="ECO:0000256" key="6">
    <source>
        <dbReference type="ARBA" id="ARBA00022692"/>
    </source>
</evidence>
<dbReference type="Pfam" id="PF12019">
    <property type="entry name" value="GspH"/>
    <property type="match status" value="1"/>
</dbReference>
<dbReference type="EMBL" id="CP107241">
    <property type="protein sequence ID" value="WAH66063.1"/>
    <property type="molecule type" value="Genomic_DNA"/>
</dbReference>
<reference evidence="13" key="1">
    <citation type="submission" date="2022-10" db="EMBL/GenBank/DDBJ databases">
        <title>Complete genome sequence resource for Xanthomonas hortorum isolated from Greek Oregano.</title>
        <authorList>
            <person name="Gonzalez-Tobon J."/>
            <person name="Helmann T.C."/>
            <person name="Daughtrey M."/>
            <person name="Stodghill P.V."/>
            <person name="Filiatrault M.J."/>
        </authorList>
    </citation>
    <scope>NUCLEOTIDE SEQUENCE</scope>
    <source>
        <strain evidence="13">Oregano 108</strain>
    </source>
</reference>
<dbReference type="InterPro" id="IPR022346">
    <property type="entry name" value="T2SS_GspH"/>
</dbReference>
<dbReference type="Proteomes" id="UP001164737">
    <property type="component" value="Chromosome"/>
</dbReference>
<dbReference type="InterPro" id="IPR045584">
    <property type="entry name" value="Pilin-like"/>
</dbReference>
<organism evidence="13 14">
    <name type="scientific">Xanthomonas hortorum</name>
    <dbReference type="NCBI Taxonomy" id="56454"/>
    <lineage>
        <taxon>Bacteria</taxon>
        <taxon>Pseudomonadati</taxon>
        <taxon>Pseudomonadota</taxon>
        <taxon>Gammaproteobacteria</taxon>
        <taxon>Lysobacterales</taxon>
        <taxon>Lysobacteraceae</taxon>
        <taxon>Xanthomonas</taxon>
    </lineage>
</organism>
<evidence type="ECO:0000313" key="13">
    <source>
        <dbReference type="EMBL" id="WAH66063.1"/>
    </source>
</evidence>
<dbReference type="Gene3D" id="3.55.40.10">
    <property type="entry name" value="minor pseudopilin epsh domain"/>
    <property type="match status" value="1"/>
</dbReference>
<evidence type="ECO:0000256" key="7">
    <source>
        <dbReference type="ARBA" id="ARBA00022989"/>
    </source>
</evidence>
<dbReference type="InterPro" id="IPR012902">
    <property type="entry name" value="N_methyl_site"/>
</dbReference>
<evidence type="ECO:0000259" key="12">
    <source>
        <dbReference type="Pfam" id="PF12019"/>
    </source>
</evidence>
<dbReference type="GO" id="GO:0015627">
    <property type="term" value="C:type II protein secretion system complex"/>
    <property type="evidence" value="ECO:0007669"/>
    <property type="project" value="InterPro"/>
</dbReference>
<evidence type="ECO:0000256" key="10">
    <source>
        <dbReference type="ARBA" id="ARBA00030775"/>
    </source>
</evidence>
<evidence type="ECO:0000256" key="1">
    <source>
        <dbReference type="ARBA" id="ARBA00004377"/>
    </source>
</evidence>
<comment type="similarity">
    <text evidence="9">Belongs to the GSP H family.</text>
</comment>
<dbReference type="GO" id="GO:0015628">
    <property type="term" value="P:protein secretion by the type II secretion system"/>
    <property type="evidence" value="ECO:0007669"/>
    <property type="project" value="InterPro"/>
</dbReference>
<dbReference type="AlphaFoldDB" id="A0AA47IE78"/>
<dbReference type="RefSeq" id="WP_268214731.1">
    <property type="nucleotide sequence ID" value="NZ_CP107241.1"/>
</dbReference>
<dbReference type="PROSITE" id="PS00409">
    <property type="entry name" value="PROKAR_NTER_METHYL"/>
    <property type="match status" value="1"/>
</dbReference>
<keyword evidence="6 11" id="KW-0812">Transmembrane</keyword>
<evidence type="ECO:0000256" key="5">
    <source>
        <dbReference type="ARBA" id="ARBA00022519"/>
    </source>
</evidence>
<dbReference type="GO" id="GO:0005886">
    <property type="term" value="C:plasma membrane"/>
    <property type="evidence" value="ECO:0007669"/>
    <property type="project" value="UniProtKB-SubCell"/>
</dbReference>
<proteinExistence type="inferred from homology"/>
<keyword evidence="4" id="KW-0488">Methylation</keyword>
<comment type="subcellular location">
    <subcellularLocation>
        <location evidence="1">Cell inner membrane</location>
        <topology evidence="1">Single-pass membrane protein</topology>
    </subcellularLocation>
</comment>
<evidence type="ECO:0000256" key="2">
    <source>
        <dbReference type="ARBA" id="ARBA00021549"/>
    </source>
</evidence>
<evidence type="ECO:0000256" key="4">
    <source>
        <dbReference type="ARBA" id="ARBA00022481"/>
    </source>
</evidence>
<keyword evidence="7 11" id="KW-1133">Transmembrane helix</keyword>